<dbReference type="EMBL" id="CP118166">
    <property type="protein sequence ID" value="WDI32360.1"/>
    <property type="molecule type" value="Genomic_DNA"/>
</dbReference>
<evidence type="ECO:0000313" key="2">
    <source>
        <dbReference type="Proteomes" id="UP001214043"/>
    </source>
</evidence>
<organism evidence="1 2">
    <name type="scientific">Hyphococcus flavus</name>
    <dbReference type="NCBI Taxonomy" id="1866326"/>
    <lineage>
        <taxon>Bacteria</taxon>
        <taxon>Pseudomonadati</taxon>
        <taxon>Pseudomonadota</taxon>
        <taxon>Alphaproteobacteria</taxon>
        <taxon>Parvularculales</taxon>
        <taxon>Parvularculaceae</taxon>
        <taxon>Hyphococcus</taxon>
    </lineage>
</organism>
<dbReference type="SUPFAM" id="SSF141571">
    <property type="entry name" value="Pentapeptide repeat-like"/>
    <property type="match status" value="1"/>
</dbReference>
<dbReference type="Gene3D" id="2.160.20.80">
    <property type="entry name" value="E3 ubiquitin-protein ligase SopA"/>
    <property type="match status" value="1"/>
</dbReference>
<protein>
    <submittedName>
        <fullName evidence="1">HEAT repeat domain-containing protein</fullName>
    </submittedName>
</protein>
<dbReference type="InterPro" id="IPR016024">
    <property type="entry name" value="ARM-type_fold"/>
</dbReference>
<proteinExistence type="predicted"/>
<dbReference type="Pfam" id="PF13646">
    <property type="entry name" value="HEAT_2"/>
    <property type="match status" value="1"/>
</dbReference>
<dbReference type="InterPro" id="IPR011989">
    <property type="entry name" value="ARM-like"/>
</dbReference>
<accession>A0AAE9ZEM3</accession>
<dbReference type="Proteomes" id="UP001214043">
    <property type="component" value="Chromosome"/>
</dbReference>
<reference evidence="1" key="1">
    <citation type="submission" date="2023-02" db="EMBL/GenBank/DDBJ databases">
        <title>Genome sequence of Hyphococcus flavus.</title>
        <authorList>
            <person name="Rong J.-C."/>
            <person name="Zhao Q."/>
            <person name="Yi M."/>
            <person name="Wu J.-Y."/>
        </authorList>
    </citation>
    <scope>NUCLEOTIDE SEQUENCE</scope>
    <source>
        <strain evidence="1">MCCC 1K03223</strain>
    </source>
</reference>
<dbReference type="RefSeq" id="WP_274494281.1">
    <property type="nucleotide sequence ID" value="NZ_CP118166.1"/>
</dbReference>
<keyword evidence="2" id="KW-1185">Reference proteome</keyword>
<dbReference type="KEGG" id="hfl:PUV54_04030"/>
<dbReference type="Pfam" id="PF00805">
    <property type="entry name" value="Pentapeptide"/>
    <property type="match status" value="1"/>
</dbReference>
<dbReference type="AlphaFoldDB" id="A0AAE9ZEM3"/>
<dbReference type="Gene3D" id="1.25.10.10">
    <property type="entry name" value="Leucine-rich Repeat Variant"/>
    <property type="match status" value="2"/>
</dbReference>
<dbReference type="SUPFAM" id="SSF48371">
    <property type="entry name" value="ARM repeat"/>
    <property type="match status" value="1"/>
</dbReference>
<evidence type="ECO:0000313" key="1">
    <source>
        <dbReference type="EMBL" id="WDI32360.1"/>
    </source>
</evidence>
<sequence length="488" mass="56428">MTSEKKEKREFIEVLENVATQETDDFIQLTKTAGLDPASDFIGADLRGVDLRHLDLRAYDFTGACMEGALTDGATFQSGMKEKILFESSASDQYHRRLQWRNSDLDSTKQIPDEAKRIIEKIFNESRQENRIEALDRLITKYSSQDWVRPILLRVMAEDRAQKPPKRAWKLLQKISSRKLPIADYHFFILKHSRNLGLFGQSIVKIPSYPRPELAFSILTERSQHDADTDIRARCLEGLGEYFQETENAYTFLLQRSVEDKFPHARAAAIGSIARYFKEGGRTFSHLISCAKEDNSFWPRQDAIEMLGQYFVQDHEAETLDFFLQRAVEDEVDFVRAEAIKAISKNLSTYNSEKNTIFSFLLERLSKDESPWTRTEALSVLARYFSEKTETLSLLIHHGTHDKDIWPRREAITAIGKYYDGREETLPFLMERATEDEEVWPRQAAILAIGERFLDRNGAKEFLAQRAIKDRSKWIQSYAASFASSKQE</sequence>
<dbReference type="InterPro" id="IPR001646">
    <property type="entry name" value="5peptide_repeat"/>
</dbReference>
<gene>
    <name evidence="1" type="ORF">PUV54_04030</name>
</gene>
<name>A0AAE9ZEM3_9PROT</name>